<dbReference type="CDD" id="cd05403">
    <property type="entry name" value="NT_KNTase_like"/>
    <property type="match status" value="1"/>
</dbReference>
<dbReference type="InterPro" id="IPR043519">
    <property type="entry name" value="NT_sf"/>
</dbReference>
<dbReference type="EMBL" id="JAVDWR010000007">
    <property type="protein sequence ID" value="MDR7121530.1"/>
    <property type="molecule type" value="Genomic_DNA"/>
</dbReference>
<dbReference type="Gene3D" id="3.30.460.10">
    <property type="entry name" value="Beta Polymerase, domain 2"/>
    <property type="match status" value="1"/>
</dbReference>
<dbReference type="RefSeq" id="WP_310278823.1">
    <property type="nucleotide sequence ID" value="NZ_JAVDWR010000007.1"/>
</dbReference>
<evidence type="ECO:0000313" key="3">
    <source>
        <dbReference type="Proteomes" id="UP001257909"/>
    </source>
</evidence>
<reference evidence="2 3" key="1">
    <citation type="submission" date="2023-07" db="EMBL/GenBank/DDBJ databases">
        <title>Sorghum-associated microbial communities from plants grown in Nebraska, USA.</title>
        <authorList>
            <person name="Schachtman D."/>
        </authorList>
    </citation>
    <scope>NUCLEOTIDE SEQUENCE [LARGE SCALE GENOMIC DNA]</scope>
    <source>
        <strain evidence="2 3">4138</strain>
    </source>
</reference>
<protein>
    <submittedName>
        <fullName evidence="2">Nucleotidyltransferase</fullName>
    </submittedName>
</protein>
<dbReference type="Proteomes" id="UP001257909">
    <property type="component" value="Unassembled WGS sequence"/>
</dbReference>
<dbReference type="Pfam" id="PF01909">
    <property type="entry name" value="NTP_transf_2"/>
    <property type="match status" value="1"/>
</dbReference>
<evidence type="ECO:0000259" key="1">
    <source>
        <dbReference type="Pfam" id="PF01909"/>
    </source>
</evidence>
<name>A0ABU1W104_9GAMM</name>
<gene>
    <name evidence="2" type="ORF">J2W69_002481</name>
</gene>
<keyword evidence="3" id="KW-1185">Reference proteome</keyword>
<dbReference type="SUPFAM" id="SSF81301">
    <property type="entry name" value="Nucleotidyltransferase"/>
    <property type="match status" value="1"/>
</dbReference>
<proteinExistence type="predicted"/>
<comment type="caution">
    <text evidence="2">The sequence shown here is derived from an EMBL/GenBank/DDBJ whole genome shotgun (WGS) entry which is preliminary data.</text>
</comment>
<accession>A0ABU1W104</accession>
<feature type="domain" description="Polymerase nucleotidyl transferase" evidence="1">
    <location>
        <begin position="14"/>
        <end position="62"/>
    </location>
</feature>
<evidence type="ECO:0000313" key="2">
    <source>
        <dbReference type="EMBL" id="MDR7121530.1"/>
    </source>
</evidence>
<organism evidence="2 3">
    <name type="scientific">Rheinheimera soli</name>
    <dbReference type="NCBI Taxonomy" id="443616"/>
    <lineage>
        <taxon>Bacteria</taxon>
        <taxon>Pseudomonadati</taxon>
        <taxon>Pseudomonadota</taxon>
        <taxon>Gammaproteobacteria</taxon>
        <taxon>Chromatiales</taxon>
        <taxon>Chromatiaceae</taxon>
        <taxon>Rheinheimera</taxon>
    </lineage>
</organism>
<sequence>MRLSSSEIAAIKAAVAQVAGTTATVRLFGSRMDDHKQGGDIDLLVETPGEPENAALTAARIEAQIIIALGDQKIDVLLKAPNLMYLPIHQVAEKGILL</sequence>
<dbReference type="InterPro" id="IPR002934">
    <property type="entry name" value="Polymerase_NTP_transf_dom"/>
</dbReference>